<protein>
    <submittedName>
        <fullName evidence="5">Aldo/keto reductase</fullName>
    </submittedName>
</protein>
<dbReference type="InterPro" id="IPR023210">
    <property type="entry name" value="NADP_OxRdtase_dom"/>
</dbReference>
<dbReference type="Pfam" id="PF00248">
    <property type="entry name" value="Aldo_ket_red"/>
    <property type="match status" value="1"/>
</dbReference>
<accession>A0ABU3Z8A3</accession>
<dbReference type="Proteomes" id="UP001272515">
    <property type="component" value="Unassembled WGS sequence"/>
</dbReference>
<organism evidence="5 6">
    <name type="scientific">Veillonella absiana</name>
    <dbReference type="NCBI Taxonomy" id="3079305"/>
    <lineage>
        <taxon>Bacteria</taxon>
        <taxon>Bacillati</taxon>
        <taxon>Bacillota</taxon>
        <taxon>Negativicutes</taxon>
        <taxon>Veillonellales</taxon>
        <taxon>Veillonellaceae</taxon>
        <taxon>Veillonella</taxon>
    </lineage>
</organism>
<proteinExistence type="inferred from homology"/>
<evidence type="ECO:0000256" key="3">
    <source>
        <dbReference type="ARBA" id="ARBA00023002"/>
    </source>
</evidence>
<dbReference type="InterPro" id="IPR036812">
    <property type="entry name" value="NAD(P)_OxRdtase_dom_sf"/>
</dbReference>
<dbReference type="InterPro" id="IPR018170">
    <property type="entry name" value="Aldo/ket_reductase_CS"/>
</dbReference>
<comment type="caution">
    <text evidence="5">The sequence shown here is derived from an EMBL/GenBank/DDBJ whole genome shotgun (WGS) entry which is preliminary data.</text>
</comment>
<evidence type="ECO:0000256" key="1">
    <source>
        <dbReference type="ARBA" id="ARBA00007905"/>
    </source>
</evidence>
<sequence length="282" mass="32408">MEERMDFRILNNGSFIPSIGFGAYKTGTPEESELAITNAINVGYRLIDTAAFYDNEESIGKGIKNTDVNRADLFITTKLWHRDAGYDSTLRAVESSLKKLQLDYLDLYLIHQPIGDIYGSWKAMEELYDQGVLRAIGVSNFYEDRLIDLLYHCNVKPAINQIECHPFNQREELHQLMRMHQVVAQSWSPFTRGKLPLFDHPIIKSLAEKYGKTPQQIVLRWNIQRGIIPLPKSNNVEHMKSNLDVFEFKLTNIDMDVMALLNEDKALEDHHAASGLDRLIKL</sequence>
<dbReference type="PROSITE" id="PS00798">
    <property type="entry name" value="ALDOKETO_REDUCTASE_1"/>
    <property type="match status" value="1"/>
</dbReference>
<dbReference type="SUPFAM" id="SSF51430">
    <property type="entry name" value="NAD(P)-linked oxidoreductase"/>
    <property type="match status" value="1"/>
</dbReference>
<evidence type="ECO:0000259" key="4">
    <source>
        <dbReference type="Pfam" id="PF00248"/>
    </source>
</evidence>
<evidence type="ECO:0000313" key="6">
    <source>
        <dbReference type="Proteomes" id="UP001272515"/>
    </source>
</evidence>
<comment type="similarity">
    <text evidence="1">Belongs to the aldo/keto reductase family.</text>
</comment>
<dbReference type="PANTHER" id="PTHR43827">
    <property type="entry name" value="2,5-DIKETO-D-GLUCONIC ACID REDUCTASE"/>
    <property type="match status" value="1"/>
</dbReference>
<gene>
    <name evidence="5" type="ORF">RVY80_04630</name>
</gene>
<dbReference type="PANTHER" id="PTHR43827:SF3">
    <property type="entry name" value="NADP-DEPENDENT OXIDOREDUCTASE DOMAIN-CONTAINING PROTEIN"/>
    <property type="match status" value="1"/>
</dbReference>
<evidence type="ECO:0000256" key="2">
    <source>
        <dbReference type="ARBA" id="ARBA00022857"/>
    </source>
</evidence>
<dbReference type="RefSeq" id="WP_295188331.1">
    <property type="nucleotide sequence ID" value="NZ_JAWJZA010000002.1"/>
</dbReference>
<dbReference type="Gene3D" id="3.20.20.100">
    <property type="entry name" value="NADP-dependent oxidoreductase domain"/>
    <property type="match status" value="1"/>
</dbReference>
<keyword evidence="2" id="KW-0521">NADP</keyword>
<reference evidence="5 6" key="1">
    <citation type="submission" date="2023-10" db="EMBL/GenBank/DDBJ databases">
        <title>Veillonella sp. nov., isolated from a pig farm feces dump.</title>
        <authorList>
            <person name="Chang Y.-H."/>
        </authorList>
    </citation>
    <scope>NUCLEOTIDE SEQUENCE [LARGE SCALE GENOMIC DNA]</scope>
    <source>
        <strain evidence="5 6">YH-vei2233</strain>
    </source>
</reference>
<feature type="domain" description="NADP-dependent oxidoreductase" evidence="4">
    <location>
        <begin position="19"/>
        <end position="256"/>
    </location>
</feature>
<dbReference type="InterPro" id="IPR020471">
    <property type="entry name" value="AKR"/>
</dbReference>
<dbReference type="EMBL" id="JAWJZB010000004">
    <property type="protein sequence ID" value="MDV5088134.1"/>
    <property type="molecule type" value="Genomic_DNA"/>
</dbReference>
<evidence type="ECO:0000313" key="5">
    <source>
        <dbReference type="EMBL" id="MDV5088134.1"/>
    </source>
</evidence>
<name>A0ABU3Z8A3_9FIRM</name>
<dbReference type="PRINTS" id="PR00069">
    <property type="entry name" value="ALDKETRDTASE"/>
</dbReference>
<keyword evidence="3" id="KW-0560">Oxidoreductase</keyword>
<keyword evidence="6" id="KW-1185">Reference proteome</keyword>
<dbReference type="PIRSF" id="PIRSF000097">
    <property type="entry name" value="AKR"/>
    <property type="match status" value="1"/>
</dbReference>